<dbReference type="InterPro" id="IPR016024">
    <property type="entry name" value="ARM-type_fold"/>
</dbReference>
<dbReference type="HOGENOM" id="CLU_042984_0_0_1"/>
<dbReference type="GeneID" id="100383061"/>
<dbReference type="ExpressionAtlas" id="C0PCQ4">
    <property type="expression patterns" value="baseline and differential"/>
</dbReference>
<dbReference type="EMBL" id="BT066806">
    <property type="protein sequence ID" value="ACN33703.1"/>
    <property type="molecule type" value="mRNA"/>
</dbReference>
<proteinExistence type="evidence at transcript level"/>
<dbReference type="OrthoDB" id="668263at2759"/>
<dbReference type="AlphaFoldDB" id="C0PCQ4"/>
<protein>
    <recommendedName>
        <fullName evidence="2">Coatomer subunit beta-1</fullName>
    </recommendedName>
</protein>
<dbReference type="GO" id="GO:0006886">
    <property type="term" value="P:intracellular protein transport"/>
    <property type="evidence" value="ECO:0007669"/>
    <property type="project" value="InterPro"/>
</dbReference>
<sequence length="509" mass="55691">MAMENTAPCGDFGKIVADLESENLVANVSAVNQASALIAGGKIPEPQLLCRLIAGLASNLEKPDHDSAIKRCVSFTLKAIRVAVIKNRMNMDSSARGEALHAIWCCFMDQGLRRIQRDSNMVRLWTVQDQLSAVKIICTFFRLSPVNISDTRCVTAFASLMLSPYSTVVCACADALLSLPPVVPGFSFAIARAYCHMLATVSPQSPLEVSSMVAMLGRLKQVSTTMVHHPGFSDLAVDVLAALSNCNLAVRKNLLNLMVRLLTPRNISAVLLLLDNELNRAANIHIEYHKMLEEAIRECHAAFPGCIVEFTLDPKYSVFIDSILYIIDIMNPDQSLRGPLLKGLLRALRHVKSPLVCAAAVWAISMFSGSLEEVSDAIVALSCFFKDLLDRRKIEKLILGGEAENQYKLSTDYYGVTAGDATQGKHQQPWLMEMEELLFVRIGLTRQAGGSYAIPSSSKSSASSSNAYLPEPLGNTDNLIFLVHSGDALLADFVEIMLSNLKKKVKELE</sequence>
<reference evidence="1" key="1">
    <citation type="journal article" date="2009" name="PLoS Genet.">
        <title>Sequencing, mapping, and analysis of 27,455 maize full-length cDNAs.</title>
        <authorList>
            <person name="Soderlund C."/>
            <person name="Descour A."/>
            <person name="Kudrna D."/>
            <person name="Bomhoff M."/>
            <person name="Boyd L."/>
            <person name="Currie J."/>
            <person name="Angelova A."/>
            <person name="Collura K."/>
            <person name="Wissotski M."/>
            <person name="Ashley E."/>
            <person name="Morrow D."/>
            <person name="Fernandes J."/>
            <person name="Walbot V."/>
            <person name="Yu Y."/>
        </authorList>
    </citation>
    <scope>NUCLEOTIDE SEQUENCE</scope>
    <source>
        <strain evidence="1">B73</strain>
    </source>
</reference>
<dbReference type="GO" id="GO:0005737">
    <property type="term" value="C:cytoplasm"/>
    <property type="evidence" value="ECO:0007669"/>
    <property type="project" value="InterPro"/>
</dbReference>
<evidence type="ECO:0008006" key="2">
    <source>
        <dbReference type="Google" id="ProtNLM"/>
    </source>
</evidence>
<dbReference type="RefSeq" id="NP_001169208.1">
    <property type="nucleotide sequence ID" value="NM_001175737.1"/>
</dbReference>
<name>C0PCQ4_MAIZE</name>
<dbReference type="InterPro" id="IPR016460">
    <property type="entry name" value="COPB1"/>
</dbReference>
<dbReference type="Gene3D" id="1.25.10.10">
    <property type="entry name" value="Leucine-rich Repeat Variant"/>
    <property type="match status" value="1"/>
</dbReference>
<dbReference type="SUPFAM" id="SSF48371">
    <property type="entry name" value="ARM repeat"/>
    <property type="match status" value="1"/>
</dbReference>
<evidence type="ECO:0000313" key="1">
    <source>
        <dbReference type="EMBL" id="ACN31949.1"/>
    </source>
</evidence>
<dbReference type="EMBL" id="BT066073">
    <property type="protein sequence ID" value="ACN31949.1"/>
    <property type="molecule type" value="mRNA"/>
</dbReference>
<accession>C0PCQ4</accession>
<dbReference type="KEGG" id="zma:100383061"/>
<dbReference type="PANTHER" id="PTHR10635:SF3">
    <property type="entry name" value="COATOMER SUBUNIT BETA-1"/>
    <property type="match status" value="1"/>
</dbReference>
<dbReference type="PANTHER" id="PTHR10635">
    <property type="entry name" value="COATOMER SUBUNIT BETA"/>
    <property type="match status" value="1"/>
</dbReference>
<dbReference type="InterPro" id="IPR011989">
    <property type="entry name" value="ARM-like"/>
</dbReference>
<organism evidence="1">
    <name type="scientific">Zea mays</name>
    <name type="common">Maize</name>
    <dbReference type="NCBI Taxonomy" id="4577"/>
    <lineage>
        <taxon>Eukaryota</taxon>
        <taxon>Viridiplantae</taxon>
        <taxon>Streptophyta</taxon>
        <taxon>Embryophyta</taxon>
        <taxon>Tracheophyta</taxon>
        <taxon>Spermatophyta</taxon>
        <taxon>Magnoliopsida</taxon>
        <taxon>Liliopsida</taxon>
        <taxon>Poales</taxon>
        <taxon>Poaceae</taxon>
        <taxon>PACMAD clade</taxon>
        <taxon>Panicoideae</taxon>
        <taxon>Andropogonodae</taxon>
        <taxon>Andropogoneae</taxon>
        <taxon>Tripsacinae</taxon>
        <taxon>Zea</taxon>
    </lineage>
</organism>
<dbReference type="FunFam" id="1.25.10.10:FF:001122">
    <property type="entry name" value="Coatomer subunit beta-1"/>
    <property type="match status" value="1"/>
</dbReference>